<keyword evidence="2" id="KW-1185">Reference proteome</keyword>
<dbReference type="RefSeq" id="WP_379032974.1">
    <property type="nucleotide sequence ID" value="NZ_JBHTLN010000001.1"/>
</dbReference>
<evidence type="ECO:0000313" key="2">
    <source>
        <dbReference type="Proteomes" id="UP001597206"/>
    </source>
</evidence>
<dbReference type="EMBL" id="JBHTLN010000001">
    <property type="protein sequence ID" value="MFD1122493.1"/>
    <property type="molecule type" value="Genomic_DNA"/>
</dbReference>
<dbReference type="Proteomes" id="UP001597206">
    <property type="component" value="Unassembled WGS sequence"/>
</dbReference>
<evidence type="ECO:0000313" key="1">
    <source>
        <dbReference type="EMBL" id="MFD1122493.1"/>
    </source>
</evidence>
<proteinExistence type="predicted"/>
<gene>
    <name evidence="1" type="ORF">ACFQ2T_08270</name>
</gene>
<organism evidence="1 2">
    <name type="scientific">Methylophilus flavus</name>
    <dbReference type="NCBI Taxonomy" id="640084"/>
    <lineage>
        <taxon>Bacteria</taxon>
        <taxon>Pseudomonadati</taxon>
        <taxon>Pseudomonadota</taxon>
        <taxon>Betaproteobacteria</taxon>
        <taxon>Nitrosomonadales</taxon>
        <taxon>Methylophilaceae</taxon>
        <taxon>Methylophilus</taxon>
    </lineage>
</organism>
<name>A0ABW3PAP1_9PROT</name>
<sequence length="152" mass="17437">MAVPSRIKIKRIPDYYTKTIGKYEQGQFMALITATLPLPIPRNWKEQKRWYAVLHTFTAEGCHVKTEVIFAGTESDGEAVFMTRARKFRDEMVSGLKNSQFCDVEVELFSVQIDGFTFGLVDASHPEENYESVHLLPNDFAFFKPWDGSFDA</sequence>
<protein>
    <submittedName>
        <fullName evidence="1">Uncharacterized protein</fullName>
    </submittedName>
</protein>
<accession>A0ABW3PAP1</accession>
<reference evidence="2" key="1">
    <citation type="journal article" date="2019" name="Int. J. Syst. Evol. Microbiol.">
        <title>The Global Catalogue of Microorganisms (GCM) 10K type strain sequencing project: providing services to taxonomists for standard genome sequencing and annotation.</title>
        <authorList>
            <consortium name="The Broad Institute Genomics Platform"/>
            <consortium name="The Broad Institute Genome Sequencing Center for Infectious Disease"/>
            <person name="Wu L."/>
            <person name="Ma J."/>
        </authorList>
    </citation>
    <scope>NUCLEOTIDE SEQUENCE [LARGE SCALE GENOMIC DNA]</scope>
    <source>
        <strain evidence="2">CCUG 58411</strain>
    </source>
</reference>
<comment type="caution">
    <text evidence="1">The sequence shown here is derived from an EMBL/GenBank/DDBJ whole genome shotgun (WGS) entry which is preliminary data.</text>
</comment>